<dbReference type="GO" id="GO:0007165">
    <property type="term" value="P:signal transduction"/>
    <property type="evidence" value="ECO:0007669"/>
    <property type="project" value="InterPro"/>
</dbReference>
<dbReference type="InterPro" id="IPR005225">
    <property type="entry name" value="Small_GTP-bd"/>
</dbReference>
<comment type="subcellular location">
    <subcellularLocation>
        <location evidence="1">Cell membrane</location>
    </subcellularLocation>
</comment>
<evidence type="ECO:0000256" key="7">
    <source>
        <dbReference type="ARBA" id="ARBA00023136"/>
    </source>
</evidence>
<dbReference type="PRINTS" id="PR00449">
    <property type="entry name" value="RASTRNSFRMNG"/>
</dbReference>
<keyword evidence="3" id="KW-1003">Cell membrane</keyword>
<dbReference type="InterPro" id="IPR020849">
    <property type="entry name" value="Small_GTPase_Ras-type"/>
</dbReference>
<dbReference type="GO" id="GO:0005886">
    <property type="term" value="C:plasma membrane"/>
    <property type="evidence" value="ECO:0007669"/>
    <property type="project" value="UniProtKB-SubCell"/>
</dbReference>
<dbReference type="FunFam" id="3.40.50.300:FF:000343">
    <property type="entry name" value="Ras family gtpase"/>
    <property type="match status" value="1"/>
</dbReference>
<sequence length="215" mass="23774">MSEDYRLVVVGPPSVGKSALTIQLIRGEFLTEYDPTIEDSYKHPCEIDGAPVMLDILDTAGQEDYSSMKELYMKTGEGFLLVFAINKRSSLEELKPFYDQIVRVKEGMQSVPMVLVGNKCDVEDSKREVSRDEGEALARKFGCQYIETSAKTNTNVKEAFYNVVRATKSIKDTNQTEIDTSVDRSKNHEKPTVRGNSAAPASSSDSSSSGCCIVM</sequence>
<dbReference type="NCBIfam" id="TIGR00231">
    <property type="entry name" value="small_GTP"/>
    <property type="match status" value="1"/>
</dbReference>
<evidence type="ECO:0000256" key="1">
    <source>
        <dbReference type="ARBA" id="ARBA00004236"/>
    </source>
</evidence>
<dbReference type="SMART" id="SM00173">
    <property type="entry name" value="RAS"/>
    <property type="match status" value="1"/>
</dbReference>
<dbReference type="CDD" id="cd00876">
    <property type="entry name" value="Ras"/>
    <property type="match status" value="1"/>
</dbReference>
<dbReference type="PROSITE" id="PS51420">
    <property type="entry name" value="RHO"/>
    <property type="match status" value="1"/>
</dbReference>
<proteinExistence type="predicted"/>
<dbReference type="Proteomes" id="UP000094565">
    <property type="component" value="Chromosome 4"/>
</dbReference>
<dbReference type="SUPFAM" id="SSF52540">
    <property type="entry name" value="P-loop containing nucleoside triphosphate hydrolases"/>
    <property type="match status" value="1"/>
</dbReference>
<keyword evidence="6" id="KW-0342">GTP-binding</keyword>
<evidence type="ECO:0000313" key="9">
    <source>
        <dbReference type="EMBL" id="ANZ77261.1"/>
    </source>
</evidence>
<dbReference type="SMART" id="SM00175">
    <property type="entry name" value="RAB"/>
    <property type="match status" value="1"/>
</dbReference>
<evidence type="ECO:0000256" key="5">
    <source>
        <dbReference type="ARBA" id="ARBA00022801"/>
    </source>
</evidence>
<accession>A0A1B2JH89</accession>
<name>A0A1B2JH89_PICPA</name>
<feature type="compositionally biased region" description="Basic and acidic residues" evidence="8">
    <location>
        <begin position="181"/>
        <end position="192"/>
    </location>
</feature>
<dbReference type="GO" id="GO:0003925">
    <property type="term" value="F:G protein activity"/>
    <property type="evidence" value="ECO:0007669"/>
    <property type="project" value="UniProtKB-EC"/>
</dbReference>
<dbReference type="EMBL" id="CP014587">
    <property type="protein sequence ID" value="ANZ77261.1"/>
    <property type="molecule type" value="Genomic_DNA"/>
</dbReference>
<dbReference type="Pfam" id="PF00071">
    <property type="entry name" value="Ras"/>
    <property type="match status" value="1"/>
</dbReference>
<keyword evidence="4" id="KW-0547">Nucleotide-binding</keyword>
<dbReference type="InterPro" id="IPR027417">
    <property type="entry name" value="P-loop_NTPase"/>
</dbReference>
<dbReference type="PROSITE" id="PS51421">
    <property type="entry name" value="RAS"/>
    <property type="match status" value="1"/>
</dbReference>
<evidence type="ECO:0000313" key="10">
    <source>
        <dbReference type="Proteomes" id="UP000094565"/>
    </source>
</evidence>
<dbReference type="GO" id="GO:0005525">
    <property type="term" value="F:GTP binding"/>
    <property type="evidence" value="ECO:0007669"/>
    <property type="project" value="UniProtKB-KW"/>
</dbReference>
<evidence type="ECO:0000256" key="6">
    <source>
        <dbReference type="ARBA" id="ARBA00023134"/>
    </source>
</evidence>
<keyword evidence="10" id="KW-1185">Reference proteome</keyword>
<dbReference type="PANTHER" id="PTHR24070">
    <property type="entry name" value="RAS, DI-RAS, AND RHEB FAMILY MEMBERS OF SMALL GTPASE SUPERFAMILY"/>
    <property type="match status" value="1"/>
</dbReference>
<evidence type="ECO:0000256" key="2">
    <source>
        <dbReference type="ARBA" id="ARBA00011984"/>
    </source>
</evidence>
<feature type="region of interest" description="Disordered" evidence="8">
    <location>
        <begin position="175"/>
        <end position="215"/>
    </location>
</feature>
<dbReference type="SMART" id="SM00176">
    <property type="entry name" value="RAN"/>
    <property type="match status" value="1"/>
</dbReference>
<dbReference type="OrthoDB" id="5976022at2759"/>
<feature type="compositionally biased region" description="Low complexity" evidence="8">
    <location>
        <begin position="197"/>
        <end position="209"/>
    </location>
</feature>
<evidence type="ECO:0000256" key="4">
    <source>
        <dbReference type="ARBA" id="ARBA00022741"/>
    </source>
</evidence>
<gene>
    <name evidence="9" type="ORF">ATY40_BA7504641</name>
</gene>
<evidence type="ECO:0000256" key="8">
    <source>
        <dbReference type="SAM" id="MobiDB-lite"/>
    </source>
</evidence>
<dbReference type="Gene3D" id="3.40.50.300">
    <property type="entry name" value="P-loop containing nucleotide triphosphate hydrolases"/>
    <property type="match status" value="1"/>
</dbReference>
<reference evidence="9 10" key="1">
    <citation type="submission" date="2016-02" db="EMBL/GenBank/DDBJ databases">
        <title>Comparative genomic and transcriptomic foundation for Pichia pastoris.</title>
        <authorList>
            <person name="Love K.R."/>
            <person name="Shah K.A."/>
            <person name="Whittaker C.A."/>
            <person name="Wu J."/>
            <person name="Bartlett M.C."/>
            <person name="Ma D."/>
            <person name="Leeson R.L."/>
            <person name="Priest M."/>
            <person name="Young S.K."/>
            <person name="Love J.C."/>
        </authorList>
    </citation>
    <scope>NUCLEOTIDE SEQUENCE [LARGE SCALE GENOMIC DNA]</scope>
    <source>
        <strain evidence="9 10">ATCC 28485</strain>
    </source>
</reference>
<dbReference type="EC" id="3.6.5.2" evidence="2"/>
<keyword evidence="5" id="KW-0378">Hydrolase</keyword>
<dbReference type="PROSITE" id="PS51419">
    <property type="entry name" value="RAB"/>
    <property type="match status" value="1"/>
</dbReference>
<keyword evidence="7" id="KW-0472">Membrane</keyword>
<organism evidence="9 10">
    <name type="scientific">Komagataella pastoris</name>
    <name type="common">Yeast</name>
    <name type="synonym">Pichia pastoris</name>
    <dbReference type="NCBI Taxonomy" id="4922"/>
    <lineage>
        <taxon>Eukaryota</taxon>
        <taxon>Fungi</taxon>
        <taxon>Dikarya</taxon>
        <taxon>Ascomycota</taxon>
        <taxon>Saccharomycotina</taxon>
        <taxon>Pichiomycetes</taxon>
        <taxon>Pichiales</taxon>
        <taxon>Pichiaceae</taxon>
        <taxon>Komagataella</taxon>
    </lineage>
</organism>
<dbReference type="InterPro" id="IPR001806">
    <property type="entry name" value="Small_GTPase"/>
</dbReference>
<dbReference type="AlphaFoldDB" id="A0A1B2JH89"/>
<evidence type="ECO:0000256" key="3">
    <source>
        <dbReference type="ARBA" id="ARBA00022475"/>
    </source>
</evidence>
<dbReference type="SMART" id="SM00174">
    <property type="entry name" value="RHO"/>
    <property type="match status" value="1"/>
</dbReference>
<protein>
    <recommendedName>
        <fullName evidence="2">small monomeric GTPase</fullName>
        <ecNumber evidence="2">3.6.5.2</ecNumber>
    </recommendedName>
</protein>